<evidence type="ECO:0008006" key="4">
    <source>
        <dbReference type="Google" id="ProtNLM"/>
    </source>
</evidence>
<keyword evidence="3" id="KW-1185">Reference proteome</keyword>
<proteinExistence type="predicted"/>
<dbReference type="CDD" id="cd00821">
    <property type="entry name" value="PH"/>
    <property type="match status" value="1"/>
</dbReference>
<feature type="compositionally biased region" description="Polar residues" evidence="1">
    <location>
        <begin position="8"/>
        <end position="17"/>
    </location>
</feature>
<dbReference type="EMBL" id="JAGDFM010000263">
    <property type="protein sequence ID" value="KAG7381059.1"/>
    <property type="molecule type" value="Genomic_DNA"/>
</dbReference>
<sequence length="357" mass="39092">MERALEASASTVASSTDGRAMDVPAPRPRWKKALSLGSTASSADTDRCTDLDALDLEALAADGLFALHPESGAYSGWVHVATAGAAFTKRFCRLEELVCRFYASAQDAKQRARPVGRHVIISVRREHARNKTFALTDYEDRTLLLHTCLGADFELWYGTFAAVVRATQVAKSRGLDSASAYRRATTVAPPRPTRGARRLRAAVEEAQRLRALTVPAANGSLDGTATQAREAQPPMDGDDPERTHTVWLDMPAPWWRQLVLRRRKLRRYFVFSGTNVSCFSVNKEGKRAAFSRAISSCVHQSELEPTVVELECGRGLKKLRLSSSTEDGRNAVAATAKYIQRALDAASNEAARGTADR</sequence>
<comment type="caution">
    <text evidence="2">The sequence shown here is derived from an EMBL/GenBank/DDBJ whole genome shotgun (WGS) entry which is preliminary data.</text>
</comment>
<dbReference type="Proteomes" id="UP000694044">
    <property type="component" value="Unassembled WGS sequence"/>
</dbReference>
<organism evidence="2 3">
    <name type="scientific">Phytophthora pseudosyringae</name>
    <dbReference type="NCBI Taxonomy" id="221518"/>
    <lineage>
        <taxon>Eukaryota</taxon>
        <taxon>Sar</taxon>
        <taxon>Stramenopiles</taxon>
        <taxon>Oomycota</taxon>
        <taxon>Peronosporomycetes</taxon>
        <taxon>Peronosporales</taxon>
        <taxon>Peronosporaceae</taxon>
        <taxon>Phytophthora</taxon>
    </lineage>
</organism>
<evidence type="ECO:0000313" key="2">
    <source>
        <dbReference type="EMBL" id="KAG7381059.1"/>
    </source>
</evidence>
<evidence type="ECO:0000313" key="3">
    <source>
        <dbReference type="Proteomes" id="UP000694044"/>
    </source>
</evidence>
<protein>
    <recommendedName>
        <fullName evidence="4">PH domain-containing protein</fullName>
    </recommendedName>
</protein>
<dbReference type="OrthoDB" id="163471at2759"/>
<feature type="region of interest" description="Disordered" evidence="1">
    <location>
        <begin position="220"/>
        <end position="240"/>
    </location>
</feature>
<reference evidence="2" key="1">
    <citation type="submission" date="2021-02" db="EMBL/GenBank/DDBJ databases">
        <authorList>
            <person name="Palmer J.M."/>
        </authorList>
    </citation>
    <scope>NUCLEOTIDE SEQUENCE</scope>
    <source>
        <strain evidence="2">SCRP734</strain>
    </source>
</reference>
<name>A0A8T1VLJ6_9STRA</name>
<feature type="region of interest" description="Disordered" evidence="1">
    <location>
        <begin position="1"/>
        <end position="25"/>
    </location>
</feature>
<evidence type="ECO:0000256" key="1">
    <source>
        <dbReference type="SAM" id="MobiDB-lite"/>
    </source>
</evidence>
<gene>
    <name evidence="2" type="ORF">PHYPSEUDO_006493</name>
</gene>
<accession>A0A8T1VLJ6</accession>
<dbReference type="AlphaFoldDB" id="A0A8T1VLJ6"/>